<gene>
    <name evidence="1" type="ORF">METZ01_LOCUS137660</name>
</gene>
<accession>A0A381Z684</accession>
<evidence type="ECO:0000313" key="1">
    <source>
        <dbReference type="EMBL" id="SVA84806.1"/>
    </source>
</evidence>
<name>A0A381Z684_9ZZZZ</name>
<feature type="non-terminal residue" evidence="1">
    <location>
        <position position="34"/>
    </location>
</feature>
<dbReference type="EMBL" id="UINC01020124">
    <property type="protein sequence ID" value="SVA84806.1"/>
    <property type="molecule type" value="Genomic_DNA"/>
</dbReference>
<organism evidence="1">
    <name type="scientific">marine metagenome</name>
    <dbReference type="NCBI Taxonomy" id="408172"/>
    <lineage>
        <taxon>unclassified sequences</taxon>
        <taxon>metagenomes</taxon>
        <taxon>ecological metagenomes</taxon>
    </lineage>
</organism>
<protein>
    <recommendedName>
        <fullName evidence="2">Big-1 domain-containing protein</fullName>
    </recommendedName>
</protein>
<sequence length="34" mass="3585">VATTIMLSPAEVTFDGLGDDLRVNATVKDQHGNV</sequence>
<evidence type="ECO:0008006" key="2">
    <source>
        <dbReference type="Google" id="ProtNLM"/>
    </source>
</evidence>
<dbReference type="AlphaFoldDB" id="A0A381Z684"/>
<proteinExistence type="predicted"/>
<reference evidence="1" key="1">
    <citation type="submission" date="2018-05" db="EMBL/GenBank/DDBJ databases">
        <authorList>
            <person name="Lanie J.A."/>
            <person name="Ng W.-L."/>
            <person name="Kazmierczak K.M."/>
            <person name="Andrzejewski T.M."/>
            <person name="Davidsen T.M."/>
            <person name="Wayne K.J."/>
            <person name="Tettelin H."/>
            <person name="Glass J.I."/>
            <person name="Rusch D."/>
            <person name="Podicherti R."/>
            <person name="Tsui H.-C.T."/>
            <person name="Winkler M.E."/>
        </authorList>
    </citation>
    <scope>NUCLEOTIDE SEQUENCE</scope>
</reference>
<feature type="non-terminal residue" evidence="1">
    <location>
        <position position="1"/>
    </location>
</feature>